<feature type="transmembrane region" description="Helical" evidence="8">
    <location>
        <begin position="35"/>
        <end position="54"/>
    </location>
</feature>
<evidence type="ECO:0000256" key="2">
    <source>
        <dbReference type="ARBA" id="ARBA00005887"/>
    </source>
</evidence>
<feature type="transmembrane region" description="Helical" evidence="8">
    <location>
        <begin position="200"/>
        <end position="220"/>
    </location>
</feature>
<dbReference type="FunFam" id="1.10.3430.10:FF:000005">
    <property type="entry name" value="Ammonium transporter"/>
    <property type="match status" value="1"/>
</dbReference>
<feature type="transmembrane region" description="Helical" evidence="8">
    <location>
        <begin position="232"/>
        <end position="251"/>
    </location>
</feature>
<feature type="domain" description="Ammonium transporter AmtB-like" evidence="9">
    <location>
        <begin position="3"/>
        <end position="419"/>
    </location>
</feature>
<keyword evidence="7 8" id="KW-0924">Ammonia transport</keyword>
<comment type="caution">
    <text evidence="10">The sequence shown here is derived from an EMBL/GenBank/DDBJ whole genome shotgun (WGS) entry which is preliminary data.</text>
</comment>
<dbReference type="PROSITE" id="PS01219">
    <property type="entry name" value="AMMONIUM_TRANSP"/>
    <property type="match status" value="1"/>
</dbReference>
<sequence>MTASTLVGIQSMPGLVILYASIVKKKWAVNSAFMALYAFAAVLICWVLVCYRMAFGDRLLPFWGKGAPALGQTFLIVQARVPESKHRSPTGRYETTEPFYPMASLVYFQFTFAAITMILLAGSVLGRMNIKAWMAFVPLWLIFSYTVGAFSLWGGGFLYHWGVIDYSGGYVIHLSSGIAGLTAAYWVGPRLKSDRERFPPNNVLLMLAGAGLLWMGWSGFNGGAPYAANIDSSIAILNTNICAATSLLVWTSLDVIFFGKPSVIGAVQGMMTGLVCITPGAGLVQSWAAIVMGILSGSIPWVSMMILHKKSSMLQKVDDTLGVFHTHAVAGLLGGLLTGLLAEPALCRLILPIETRGAFYGGNGGVQFMKQLVAALFVIVWNVVSTTIILLAIRLFIPLRMPDEQLVIGDDAVHGEEAYALWGDGEKYDPTRHGWNMSLYSEQTAPPPFVNGARGVTINL</sequence>
<keyword evidence="3 8" id="KW-0813">Transport</keyword>
<keyword evidence="6 8" id="KW-0472">Membrane</keyword>
<organism evidence="10 11">
    <name type="scientific">Rubroshorea leprosula</name>
    <dbReference type="NCBI Taxonomy" id="152421"/>
    <lineage>
        <taxon>Eukaryota</taxon>
        <taxon>Viridiplantae</taxon>
        <taxon>Streptophyta</taxon>
        <taxon>Embryophyta</taxon>
        <taxon>Tracheophyta</taxon>
        <taxon>Spermatophyta</taxon>
        <taxon>Magnoliopsida</taxon>
        <taxon>eudicotyledons</taxon>
        <taxon>Gunneridae</taxon>
        <taxon>Pentapetalae</taxon>
        <taxon>rosids</taxon>
        <taxon>malvids</taxon>
        <taxon>Malvales</taxon>
        <taxon>Dipterocarpaceae</taxon>
        <taxon>Rubroshorea</taxon>
    </lineage>
</organism>
<proteinExistence type="inferred from homology"/>
<accession>A0AAV5J1Y5</accession>
<keyword evidence="11" id="KW-1185">Reference proteome</keyword>
<dbReference type="InterPro" id="IPR002229">
    <property type="entry name" value="RhesusRHD"/>
</dbReference>
<dbReference type="GO" id="GO:0005886">
    <property type="term" value="C:plasma membrane"/>
    <property type="evidence" value="ECO:0007669"/>
    <property type="project" value="UniProtKB-SubCell"/>
</dbReference>
<dbReference type="PANTHER" id="PTHR43029">
    <property type="entry name" value="AMMONIUM TRANSPORTER MEP2"/>
    <property type="match status" value="1"/>
</dbReference>
<feature type="transmembrane region" description="Helical" evidence="8">
    <location>
        <begin position="170"/>
        <end position="188"/>
    </location>
</feature>
<dbReference type="NCBIfam" id="TIGR00836">
    <property type="entry name" value="amt"/>
    <property type="match status" value="1"/>
</dbReference>
<gene>
    <name evidence="10" type="ORF">SLEP1_g18017</name>
</gene>
<feature type="transmembrane region" description="Helical" evidence="8">
    <location>
        <begin position="371"/>
        <end position="397"/>
    </location>
</feature>
<evidence type="ECO:0000256" key="8">
    <source>
        <dbReference type="RuleBase" id="RU362002"/>
    </source>
</evidence>
<dbReference type="InterPro" id="IPR024041">
    <property type="entry name" value="NH4_transpt_AmtB-like_dom"/>
</dbReference>
<evidence type="ECO:0000313" key="10">
    <source>
        <dbReference type="EMBL" id="GKV06086.1"/>
    </source>
</evidence>
<dbReference type="GO" id="GO:0008519">
    <property type="term" value="F:ammonium channel activity"/>
    <property type="evidence" value="ECO:0007669"/>
    <property type="project" value="InterPro"/>
</dbReference>
<feature type="transmembrane region" description="Helical" evidence="8">
    <location>
        <begin position="287"/>
        <end position="307"/>
    </location>
</feature>
<evidence type="ECO:0000256" key="1">
    <source>
        <dbReference type="ARBA" id="ARBA00004651"/>
    </source>
</evidence>
<keyword evidence="5 8" id="KW-1133">Transmembrane helix</keyword>
<evidence type="ECO:0000256" key="6">
    <source>
        <dbReference type="ARBA" id="ARBA00023136"/>
    </source>
</evidence>
<evidence type="ECO:0000256" key="3">
    <source>
        <dbReference type="ARBA" id="ARBA00022448"/>
    </source>
</evidence>
<protein>
    <recommendedName>
        <fullName evidence="8">Ammonium transporter</fullName>
    </recommendedName>
</protein>
<dbReference type="AlphaFoldDB" id="A0AAV5J1Y5"/>
<dbReference type="SUPFAM" id="SSF111352">
    <property type="entry name" value="Ammonium transporter"/>
    <property type="match status" value="1"/>
</dbReference>
<reference evidence="10 11" key="1">
    <citation type="journal article" date="2021" name="Commun. Biol.">
        <title>The genome of Shorea leprosula (Dipterocarpaceae) highlights the ecological relevance of drought in aseasonal tropical rainforests.</title>
        <authorList>
            <person name="Ng K.K.S."/>
            <person name="Kobayashi M.J."/>
            <person name="Fawcett J.A."/>
            <person name="Hatakeyama M."/>
            <person name="Paape T."/>
            <person name="Ng C.H."/>
            <person name="Ang C.C."/>
            <person name="Tnah L.H."/>
            <person name="Lee C.T."/>
            <person name="Nishiyama T."/>
            <person name="Sese J."/>
            <person name="O'Brien M.J."/>
            <person name="Copetti D."/>
            <person name="Mohd Noor M.I."/>
            <person name="Ong R.C."/>
            <person name="Putra M."/>
            <person name="Sireger I.Z."/>
            <person name="Indrioko S."/>
            <person name="Kosugi Y."/>
            <person name="Izuno A."/>
            <person name="Isagi Y."/>
            <person name="Lee S.L."/>
            <person name="Shimizu K.K."/>
        </authorList>
    </citation>
    <scope>NUCLEOTIDE SEQUENCE [LARGE SCALE GENOMIC DNA]</scope>
    <source>
        <strain evidence="10">214</strain>
    </source>
</reference>
<feature type="transmembrane region" description="Helical" evidence="8">
    <location>
        <begin position="263"/>
        <end position="281"/>
    </location>
</feature>
<evidence type="ECO:0000259" key="9">
    <source>
        <dbReference type="Pfam" id="PF00909"/>
    </source>
</evidence>
<evidence type="ECO:0000256" key="4">
    <source>
        <dbReference type="ARBA" id="ARBA00022692"/>
    </source>
</evidence>
<feature type="transmembrane region" description="Helical" evidence="8">
    <location>
        <begin position="328"/>
        <end position="351"/>
    </location>
</feature>
<dbReference type="InterPro" id="IPR001905">
    <property type="entry name" value="Ammonium_transpt"/>
</dbReference>
<comment type="similarity">
    <text evidence="2 8">Belongs to the ammonia transporter channel (TC 1.A.11.2) family.</text>
</comment>
<dbReference type="Pfam" id="PF00909">
    <property type="entry name" value="Ammonium_transp"/>
    <property type="match status" value="1"/>
</dbReference>
<evidence type="ECO:0000313" key="11">
    <source>
        <dbReference type="Proteomes" id="UP001054252"/>
    </source>
</evidence>
<dbReference type="Proteomes" id="UP001054252">
    <property type="component" value="Unassembled WGS sequence"/>
</dbReference>
<dbReference type="EMBL" id="BPVZ01000024">
    <property type="protein sequence ID" value="GKV06086.1"/>
    <property type="molecule type" value="Genomic_DNA"/>
</dbReference>
<feature type="transmembrane region" description="Helical" evidence="8">
    <location>
        <begin position="137"/>
        <end position="158"/>
    </location>
</feature>
<feature type="transmembrane region" description="Helical" evidence="8">
    <location>
        <begin position="106"/>
        <end position="125"/>
    </location>
</feature>
<dbReference type="PANTHER" id="PTHR43029:SF38">
    <property type="entry name" value="AMMONIUM TRANSPORTER 2"/>
    <property type="match status" value="1"/>
</dbReference>
<dbReference type="Gene3D" id="1.10.3430.10">
    <property type="entry name" value="Ammonium transporter AmtB like domains"/>
    <property type="match status" value="1"/>
</dbReference>
<evidence type="ECO:0000256" key="7">
    <source>
        <dbReference type="ARBA" id="ARBA00023177"/>
    </source>
</evidence>
<dbReference type="PRINTS" id="PR00342">
    <property type="entry name" value="RHESUSRHD"/>
</dbReference>
<evidence type="ECO:0000256" key="5">
    <source>
        <dbReference type="ARBA" id="ARBA00022989"/>
    </source>
</evidence>
<dbReference type="InterPro" id="IPR018047">
    <property type="entry name" value="Ammonium_transpt_CS"/>
</dbReference>
<comment type="subcellular location">
    <subcellularLocation>
        <location evidence="1 8">Cell membrane</location>
        <topology evidence="1 8">Multi-pass membrane protein</topology>
    </subcellularLocation>
</comment>
<keyword evidence="4 8" id="KW-0812">Transmembrane</keyword>
<dbReference type="InterPro" id="IPR029020">
    <property type="entry name" value="Ammonium/urea_transptr"/>
</dbReference>
<name>A0AAV5J1Y5_9ROSI</name>